<evidence type="ECO:0000256" key="3">
    <source>
        <dbReference type="ARBA" id="ARBA00022475"/>
    </source>
</evidence>
<dbReference type="Proteomes" id="UP001204621">
    <property type="component" value="Unassembled WGS sequence"/>
</dbReference>
<accession>A0ABT2D4F4</accession>
<proteinExistence type="inferred from homology"/>
<feature type="transmembrane region" description="Helical" evidence="7">
    <location>
        <begin position="47"/>
        <end position="67"/>
    </location>
</feature>
<sequence>MMQTAYAFTLLRVALGLMWLSHALLKILVFTLPGADQFFVAHGFPAHSVYPVVAAELAGGLMILLGFHGRAASLALLPVLIGAAGVHLPNGWVFSAAGGGWEYPLFLIVASLAHALGGDGAFALRRVGAPA</sequence>
<evidence type="ECO:0000256" key="2">
    <source>
        <dbReference type="ARBA" id="ARBA00006679"/>
    </source>
</evidence>
<keyword evidence="6 7" id="KW-0472">Membrane</keyword>
<feature type="transmembrane region" description="Helical" evidence="7">
    <location>
        <begin position="103"/>
        <end position="124"/>
    </location>
</feature>
<dbReference type="InterPro" id="IPR032808">
    <property type="entry name" value="DoxX"/>
</dbReference>
<protein>
    <submittedName>
        <fullName evidence="8">DoxX family protein</fullName>
    </submittedName>
</protein>
<dbReference type="PANTHER" id="PTHR33452:SF1">
    <property type="entry name" value="INNER MEMBRANE PROTEIN YPHA-RELATED"/>
    <property type="match status" value="1"/>
</dbReference>
<name>A0ABT2D4F4_9BURK</name>
<evidence type="ECO:0000256" key="4">
    <source>
        <dbReference type="ARBA" id="ARBA00022692"/>
    </source>
</evidence>
<keyword evidence="3" id="KW-1003">Cell membrane</keyword>
<keyword evidence="5 7" id="KW-1133">Transmembrane helix</keyword>
<dbReference type="EMBL" id="JANUGU010000008">
    <property type="protein sequence ID" value="MCS0660275.1"/>
    <property type="molecule type" value="Genomic_DNA"/>
</dbReference>
<comment type="subcellular location">
    <subcellularLocation>
        <location evidence="1">Cell membrane</location>
        <topology evidence="1">Multi-pass membrane protein</topology>
    </subcellularLocation>
</comment>
<evidence type="ECO:0000256" key="1">
    <source>
        <dbReference type="ARBA" id="ARBA00004651"/>
    </source>
</evidence>
<evidence type="ECO:0000313" key="8">
    <source>
        <dbReference type="EMBL" id="MCS0660275.1"/>
    </source>
</evidence>
<dbReference type="Pfam" id="PF07681">
    <property type="entry name" value="DoxX"/>
    <property type="match status" value="1"/>
</dbReference>
<keyword evidence="4 7" id="KW-0812">Transmembrane</keyword>
<dbReference type="InterPro" id="IPR051907">
    <property type="entry name" value="DoxX-like_oxidoreductase"/>
</dbReference>
<comment type="similarity">
    <text evidence="2">Belongs to the DoxX family.</text>
</comment>
<evidence type="ECO:0000313" key="9">
    <source>
        <dbReference type="Proteomes" id="UP001204621"/>
    </source>
</evidence>
<evidence type="ECO:0000256" key="6">
    <source>
        <dbReference type="ARBA" id="ARBA00023136"/>
    </source>
</evidence>
<gene>
    <name evidence="8" type="ORF">NX778_19560</name>
</gene>
<feature type="transmembrane region" description="Helical" evidence="7">
    <location>
        <begin position="74"/>
        <end position="97"/>
    </location>
</feature>
<comment type="caution">
    <text evidence="8">The sequence shown here is derived from an EMBL/GenBank/DDBJ whole genome shotgun (WGS) entry which is preliminary data.</text>
</comment>
<evidence type="ECO:0000256" key="5">
    <source>
        <dbReference type="ARBA" id="ARBA00022989"/>
    </source>
</evidence>
<dbReference type="RefSeq" id="WP_258813471.1">
    <property type="nucleotide sequence ID" value="NZ_JANUGU010000008.1"/>
</dbReference>
<keyword evidence="9" id="KW-1185">Reference proteome</keyword>
<evidence type="ECO:0000256" key="7">
    <source>
        <dbReference type="SAM" id="Phobius"/>
    </source>
</evidence>
<organism evidence="8 9">
    <name type="scientific">Massilia terrae</name>
    <dbReference type="NCBI Taxonomy" id="1811224"/>
    <lineage>
        <taxon>Bacteria</taxon>
        <taxon>Pseudomonadati</taxon>
        <taxon>Pseudomonadota</taxon>
        <taxon>Betaproteobacteria</taxon>
        <taxon>Burkholderiales</taxon>
        <taxon>Oxalobacteraceae</taxon>
        <taxon>Telluria group</taxon>
        <taxon>Massilia</taxon>
    </lineage>
</organism>
<reference evidence="8 9" key="1">
    <citation type="submission" date="2022-08" db="EMBL/GenBank/DDBJ databases">
        <title>Reclassification of Massilia species as members of the genera Telluria, Duganella, Pseudoduganella, Mokoshia gen. nov. and Zemynaea gen. nov. using orthogonal and non-orthogonal genome-based approaches.</title>
        <authorList>
            <person name="Bowman J.P."/>
        </authorList>
    </citation>
    <scope>NUCLEOTIDE SEQUENCE [LARGE SCALE GENOMIC DNA]</scope>
    <source>
        <strain evidence="8 9">JCM 31606</strain>
    </source>
</reference>
<dbReference type="PANTHER" id="PTHR33452">
    <property type="entry name" value="OXIDOREDUCTASE CATD-RELATED"/>
    <property type="match status" value="1"/>
</dbReference>